<evidence type="ECO:0000313" key="2">
    <source>
        <dbReference type="Proteomes" id="UP000498740"/>
    </source>
</evidence>
<accession>A0A7J0D5V0</accession>
<proteinExistence type="predicted"/>
<gene>
    <name evidence="1" type="ORF">Smic_86760</name>
</gene>
<comment type="caution">
    <text evidence="1">The sequence shown here is derived from an EMBL/GenBank/DDBJ whole genome shotgun (WGS) entry which is preliminary data.</text>
</comment>
<dbReference type="EMBL" id="BLWD01000004">
    <property type="protein sequence ID" value="GFN10120.1"/>
    <property type="molecule type" value="Genomic_DNA"/>
</dbReference>
<evidence type="ECO:0000313" key="1">
    <source>
        <dbReference type="EMBL" id="GFN10120.1"/>
    </source>
</evidence>
<dbReference type="Proteomes" id="UP000498740">
    <property type="component" value="Unassembled WGS sequence"/>
</dbReference>
<organism evidence="1 2">
    <name type="scientific">Streptomyces microflavus</name>
    <name type="common">Streptomyces lipmanii</name>
    <dbReference type="NCBI Taxonomy" id="1919"/>
    <lineage>
        <taxon>Bacteria</taxon>
        <taxon>Bacillati</taxon>
        <taxon>Actinomycetota</taxon>
        <taxon>Actinomycetes</taxon>
        <taxon>Kitasatosporales</taxon>
        <taxon>Streptomycetaceae</taxon>
        <taxon>Streptomyces</taxon>
    </lineage>
</organism>
<evidence type="ECO:0008006" key="3">
    <source>
        <dbReference type="Google" id="ProtNLM"/>
    </source>
</evidence>
<reference evidence="1 2" key="1">
    <citation type="submission" date="2020-05" db="EMBL/GenBank/DDBJ databases">
        <title>Whole genome shotgun sequence of Streptomyces microflavus NBRC 13062.</title>
        <authorList>
            <person name="Komaki H."/>
            <person name="Tamura T."/>
        </authorList>
    </citation>
    <scope>NUCLEOTIDE SEQUENCE [LARGE SCALE GENOMIC DNA]</scope>
    <source>
        <strain evidence="1 2">NBRC 13062</strain>
    </source>
</reference>
<dbReference type="AlphaFoldDB" id="A0A7J0D5V0"/>
<name>A0A7J0D5V0_STRMI</name>
<sequence length="77" mass="8044">MASALDARVVSLVPQPDAIHVTDPTGRLRAWLRGGAVLLRPDRVVLAAECDARARRAETITASLPAWSPAVASSATA</sequence>
<protein>
    <recommendedName>
        <fullName evidence="3">3-(3-hydroxy-phenyl)propionate hydroxylase</fullName>
    </recommendedName>
</protein>